<sequence length="372" mass="41076">MSSGALQLWSCSRGGVIDDIMTSLWGLGINGRFGKRASGVNRRGYVRVYPMSSNSNGSLKMNLNEYMVTLDKPLGFGNAERSRIIMVGDTSKKASASPGGRLVEIKDYGDTRLVLERPFSPFPIQRLHLVSDLDNLFNRGRVPVATWNKSILPSNLQASSEGSGNSGFAVFSSKFLMPQVWKLLRGQNGDYLHQIQRNSVGTSISQLVCIFSADVEWALGNLPLEEYIKALEFLRLEKETSVLCGPSIAFVEKEPSFTFVWNGQEGEEVFLVGDFTGNWKEPIRAVHKGTTTSTSFLGNGGTLTTSPTERDERGNINNVLVIGDTANVRPSIRQQKMDTNIVKVIERPLTENERFLLAKAARCVAFSICPIR</sequence>
<keyword evidence="2" id="KW-1185">Reference proteome</keyword>
<dbReference type="PANTHER" id="PTHR47661:SF2">
    <property type="entry name" value="PHOSPHOGLUCAN PHOSPHATASE LSF1, CHLOROPLASTIC"/>
    <property type="match status" value="1"/>
</dbReference>
<reference evidence="1 2" key="1">
    <citation type="submission" date="2023-12" db="EMBL/GenBank/DDBJ databases">
        <title>A high-quality genome assembly for Dillenia turbinata (Dilleniales).</title>
        <authorList>
            <person name="Chanderbali A."/>
        </authorList>
    </citation>
    <scope>NUCLEOTIDE SEQUENCE [LARGE SCALE GENOMIC DNA]</scope>
    <source>
        <strain evidence="1">LSX21</strain>
        <tissue evidence="1">Leaf</tissue>
    </source>
</reference>
<comment type="caution">
    <text evidence="1">The sequence shown here is derived from an EMBL/GenBank/DDBJ whole genome shotgun (WGS) entry which is preliminary data.</text>
</comment>
<dbReference type="GO" id="GO:0005983">
    <property type="term" value="P:starch catabolic process"/>
    <property type="evidence" value="ECO:0007669"/>
    <property type="project" value="TreeGrafter"/>
</dbReference>
<dbReference type="AlphaFoldDB" id="A0AAN8VB88"/>
<name>A0AAN8VB88_9MAGN</name>
<proteinExistence type="predicted"/>
<dbReference type="PANTHER" id="PTHR47661">
    <property type="entry name" value="PHOSPHOGLUCAN PHOSPHATASE LSF1, CHLOROPLASTIC"/>
    <property type="match status" value="1"/>
</dbReference>
<gene>
    <name evidence="1" type="ORF">RJ641_006930</name>
</gene>
<dbReference type="CDD" id="cd02859">
    <property type="entry name" value="E_set_AMPKbeta_like_N"/>
    <property type="match status" value="1"/>
</dbReference>
<accession>A0AAN8VB88</accession>
<protein>
    <submittedName>
        <fullName evidence="1">Uncharacterized protein</fullName>
    </submittedName>
</protein>
<dbReference type="EMBL" id="JBAMMX010000014">
    <property type="protein sequence ID" value="KAK6928339.1"/>
    <property type="molecule type" value="Genomic_DNA"/>
</dbReference>
<organism evidence="1 2">
    <name type="scientific">Dillenia turbinata</name>
    <dbReference type="NCBI Taxonomy" id="194707"/>
    <lineage>
        <taxon>Eukaryota</taxon>
        <taxon>Viridiplantae</taxon>
        <taxon>Streptophyta</taxon>
        <taxon>Embryophyta</taxon>
        <taxon>Tracheophyta</taxon>
        <taxon>Spermatophyta</taxon>
        <taxon>Magnoliopsida</taxon>
        <taxon>eudicotyledons</taxon>
        <taxon>Gunneridae</taxon>
        <taxon>Pentapetalae</taxon>
        <taxon>Dilleniales</taxon>
        <taxon>Dilleniaceae</taxon>
        <taxon>Dillenia</taxon>
    </lineage>
</organism>
<dbReference type="GO" id="GO:0043036">
    <property type="term" value="C:starch grain"/>
    <property type="evidence" value="ECO:0007669"/>
    <property type="project" value="TreeGrafter"/>
</dbReference>
<dbReference type="Proteomes" id="UP001370490">
    <property type="component" value="Unassembled WGS sequence"/>
</dbReference>
<evidence type="ECO:0000313" key="2">
    <source>
        <dbReference type="Proteomes" id="UP001370490"/>
    </source>
</evidence>
<evidence type="ECO:0000313" key="1">
    <source>
        <dbReference type="EMBL" id="KAK6928339.1"/>
    </source>
</evidence>
<dbReference type="GO" id="GO:0009507">
    <property type="term" value="C:chloroplast"/>
    <property type="evidence" value="ECO:0007669"/>
    <property type="project" value="TreeGrafter"/>
</dbReference>